<dbReference type="GO" id="GO:0003677">
    <property type="term" value="F:DNA binding"/>
    <property type="evidence" value="ECO:0007669"/>
    <property type="project" value="UniProtKB-KW"/>
</dbReference>
<comment type="caution">
    <text evidence="8">The sequence shown here is derived from an EMBL/GenBank/DDBJ whole genome shotgun (WGS) entry which is preliminary data.</text>
</comment>
<dbReference type="GO" id="GO:0006355">
    <property type="term" value="P:regulation of DNA-templated transcription"/>
    <property type="evidence" value="ECO:0007669"/>
    <property type="project" value="InterPro"/>
</dbReference>
<evidence type="ECO:0000256" key="1">
    <source>
        <dbReference type="ARBA" id="ARBA00022553"/>
    </source>
</evidence>
<evidence type="ECO:0000256" key="2">
    <source>
        <dbReference type="ARBA" id="ARBA00023015"/>
    </source>
</evidence>
<evidence type="ECO:0000259" key="6">
    <source>
        <dbReference type="PROSITE" id="PS50043"/>
    </source>
</evidence>
<dbReference type="InterPro" id="IPR016032">
    <property type="entry name" value="Sig_transdc_resp-reg_C-effctor"/>
</dbReference>
<feature type="modified residue" description="4-aspartylphosphate" evidence="5">
    <location>
        <position position="55"/>
    </location>
</feature>
<keyword evidence="3" id="KW-0238">DNA-binding</keyword>
<dbReference type="Pfam" id="PF00072">
    <property type="entry name" value="Response_reg"/>
    <property type="match status" value="1"/>
</dbReference>
<dbReference type="PROSITE" id="PS50110">
    <property type="entry name" value="RESPONSE_REGULATORY"/>
    <property type="match status" value="1"/>
</dbReference>
<keyword evidence="1 5" id="KW-0597">Phosphoprotein</keyword>
<keyword evidence="10" id="KW-1185">Reference proteome</keyword>
<dbReference type="PRINTS" id="PR00038">
    <property type="entry name" value="HTHLUXR"/>
</dbReference>
<dbReference type="InterPro" id="IPR000792">
    <property type="entry name" value="Tscrpt_reg_LuxR_C"/>
</dbReference>
<protein>
    <submittedName>
        <fullName evidence="8">Response regulator transcription factor</fullName>
    </submittedName>
</protein>
<dbReference type="SMART" id="SM00421">
    <property type="entry name" value="HTH_LUXR"/>
    <property type="match status" value="1"/>
</dbReference>
<name>A0A6B2KV44_9NEIS</name>
<evidence type="ECO:0000256" key="5">
    <source>
        <dbReference type="PROSITE-ProRule" id="PRU00169"/>
    </source>
</evidence>
<evidence type="ECO:0000256" key="4">
    <source>
        <dbReference type="ARBA" id="ARBA00023163"/>
    </source>
</evidence>
<dbReference type="PROSITE" id="PS50043">
    <property type="entry name" value="HTH_LUXR_2"/>
    <property type="match status" value="1"/>
</dbReference>
<evidence type="ECO:0000256" key="3">
    <source>
        <dbReference type="ARBA" id="ARBA00023125"/>
    </source>
</evidence>
<dbReference type="SMART" id="SM00448">
    <property type="entry name" value="REC"/>
    <property type="match status" value="1"/>
</dbReference>
<dbReference type="GO" id="GO:0000160">
    <property type="term" value="P:phosphorelay signal transduction system"/>
    <property type="evidence" value="ECO:0007669"/>
    <property type="project" value="InterPro"/>
</dbReference>
<dbReference type="CDD" id="cd17535">
    <property type="entry name" value="REC_NarL-like"/>
    <property type="match status" value="1"/>
</dbReference>
<dbReference type="InterPro" id="IPR058245">
    <property type="entry name" value="NreC/VraR/RcsB-like_REC"/>
</dbReference>
<dbReference type="EMBL" id="JAAGAA010000015">
    <property type="protein sequence ID" value="NDV14117.1"/>
    <property type="molecule type" value="Genomic_DNA"/>
</dbReference>
<dbReference type="PANTHER" id="PTHR43214:SF41">
    <property type="entry name" value="NITRATE_NITRITE RESPONSE REGULATOR PROTEIN NARP"/>
    <property type="match status" value="1"/>
</dbReference>
<reference evidence="8 10" key="1">
    <citation type="submission" date="2020-02" db="EMBL/GenBank/DDBJ databases">
        <authorList>
            <person name="Yang Z."/>
        </authorList>
    </citation>
    <scope>NUCLEOTIDE SEQUENCE [LARGE SCALE GENOMIC DNA]</scope>
    <source>
        <strain evidence="8 10">HX-7-9</strain>
    </source>
</reference>
<feature type="domain" description="HTH luxR-type" evidence="6">
    <location>
        <begin position="148"/>
        <end position="213"/>
    </location>
</feature>
<dbReference type="InterPro" id="IPR039420">
    <property type="entry name" value="WalR-like"/>
</dbReference>
<sequence length="216" mass="23745">MPIRILLVDDHNLFRSGLRLLLQKQDHFEVVGEASDGGEGLKLTRKLNPDVVLLDLNMPGLSGLDTLRLIIAEFPDIKVIILTVSEESDELAQALREGARGFLLKNIESADLASAIEQVNSGQSVVSPAMTAKLVDCVREGNNRQAPIPADYEKLTTREREIVRFLVQGKSNKEIALCLNLADSTVKIHVQNVLKKLGLNSRVQVAVYAVERGLTD</sequence>
<proteinExistence type="predicted"/>
<evidence type="ECO:0000313" key="9">
    <source>
        <dbReference type="EMBL" id="NDV14117.1"/>
    </source>
</evidence>
<keyword evidence="4" id="KW-0804">Transcription</keyword>
<dbReference type="Proteomes" id="UP000482578">
    <property type="component" value="Unassembled WGS sequence"/>
</dbReference>
<accession>A0A6B2KV44</accession>
<dbReference type="Pfam" id="PF00196">
    <property type="entry name" value="GerE"/>
    <property type="match status" value="1"/>
</dbReference>
<dbReference type="AlphaFoldDB" id="A0A6B2KV44"/>
<evidence type="ECO:0000259" key="7">
    <source>
        <dbReference type="PROSITE" id="PS50110"/>
    </source>
</evidence>
<dbReference type="CDD" id="cd06170">
    <property type="entry name" value="LuxR_C_like"/>
    <property type="match status" value="1"/>
</dbReference>
<evidence type="ECO:0000313" key="8">
    <source>
        <dbReference type="EMBL" id="NDV14018.1"/>
    </source>
</evidence>
<evidence type="ECO:0000313" key="10">
    <source>
        <dbReference type="Proteomes" id="UP000482578"/>
    </source>
</evidence>
<dbReference type="InterPro" id="IPR001789">
    <property type="entry name" value="Sig_transdc_resp-reg_receiver"/>
</dbReference>
<keyword evidence="2" id="KW-0805">Transcription regulation</keyword>
<dbReference type="SUPFAM" id="SSF52172">
    <property type="entry name" value="CheY-like"/>
    <property type="match status" value="1"/>
</dbReference>
<dbReference type="PROSITE" id="PS00622">
    <property type="entry name" value="HTH_LUXR_1"/>
    <property type="match status" value="1"/>
</dbReference>
<feature type="domain" description="Response regulatory" evidence="7">
    <location>
        <begin position="4"/>
        <end position="120"/>
    </location>
</feature>
<dbReference type="RefSeq" id="WP_163317541.1">
    <property type="nucleotide sequence ID" value="NZ_JAAGAA010000015.1"/>
</dbReference>
<dbReference type="InterPro" id="IPR011006">
    <property type="entry name" value="CheY-like_superfamily"/>
</dbReference>
<dbReference type="EMBL" id="JAAGAA010000015">
    <property type="protein sequence ID" value="NDV14018.1"/>
    <property type="molecule type" value="Genomic_DNA"/>
</dbReference>
<dbReference type="Gene3D" id="3.40.50.2300">
    <property type="match status" value="1"/>
</dbReference>
<dbReference type="SUPFAM" id="SSF46894">
    <property type="entry name" value="C-terminal effector domain of the bipartite response regulators"/>
    <property type="match status" value="1"/>
</dbReference>
<organism evidence="8 10">
    <name type="scientific">Crenobacter caeni</name>
    <dbReference type="NCBI Taxonomy" id="2705474"/>
    <lineage>
        <taxon>Bacteria</taxon>
        <taxon>Pseudomonadati</taxon>
        <taxon>Pseudomonadota</taxon>
        <taxon>Betaproteobacteria</taxon>
        <taxon>Neisseriales</taxon>
        <taxon>Neisseriaceae</taxon>
        <taxon>Crenobacter</taxon>
    </lineage>
</organism>
<dbReference type="PANTHER" id="PTHR43214">
    <property type="entry name" value="TWO-COMPONENT RESPONSE REGULATOR"/>
    <property type="match status" value="1"/>
</dbReference>
<gene>
    <name evidence="8" type="ORF">GZH52_14685</name>
    <name evidence="9" type="ORF">GZH52_15205</name>
</gene>